<dbReference type="Proteomes" id="UP000198939">
    <property type="component" value="Unassembled WGS sequence"/>
</dbReference>
<evidence type="ECO:0000313" key="5">
    <source>
        <dbReference type="Proteomes" id="UP000183063"/>
    </source>
</evidence>
<evidence type="ECO:0000313" key="4">
    <source>
        <dbReference type="EMBL" id="SEN68763.1"/>
    </source>
</evidence>
<evidence type="ECO:0000259" key="2">
    <source>
        <dbReference type="Pfam" id="PF07238"/>
    </source>
</evidence>
<dbReference type="EMBL" id="FNXB01000008">
    <property type="protein sequence ID" value="SEH71544.1"/>
    <property type="molecule type" value="Genomic_DNA"/>
</dbReference>
<dbReference type="GO" id="GO:0035438">
    <property type="term" value="F:cyclic-di-GMP binding"/>
    <property type="evidence" value="ECO:0007669"/>
    <property type="project" value="InterPro"/>
</dbReference>
<reference evidence="3" key="3">
    <citation type="submission" date="2016-10" db="EMBL/GenBank/DDBJ databases">
        <authorList>
            <person name="de Groot N.N."/>
        </authorList>
    </citation>
    <scope>NUCLEOTIDE SEQUENCE [LARGE SCALE GENOMIC DNA]</scope>
    <source>
        <strain evidence="3">CCBAU85039</strain>
    </source>
</reference>
<accession>A0A1H8IJ58</accession>
<keyword evidence="6" id="KW-1185">Reference proteome</keyword>
<feature type="transmembrane region" description="Helical" evidence="1">
    <location>
        <begin position="154"/>
        <end position="175"/>
    </location>
</feature>
<protein>
    <submittedName>
        <fullName evidence="3">Alginate biosynthesis protein Alg44</fullName>
    </submittedName>
</protein>
<organism evidence="3 5">
    <name type="scientific">Rhizobium tibeticum</name>
    <dbReference type="NCBI Taxonomy" id="501024"/>
    <lineage>
        <taxon>Bacteria</taxon>
        <taxon>Pseudomonadati</taxon>
        <taxon>Pseudomonadota</taxon>
        <taxon>Alphaproteobacteria</taxon>
        <taxon>Hyphomicrobiales</taxon>
        <taxon>Rhizobiaceae</taxon>
        <taxon>Rhizobium/Agrobacterium group</taxon>
        <taxon>Rhizobium</taxon>
    </lineage>
</organism>
<dbReference type="EMBL" id="FOCV01000006">
    <property type="protein sequence ID" value="SEN68763.1"/>
    <property type="molecule type" value="Genomic_DNA"/>
</dbReference>
<dbReference type="InterPro" id="IPR009875">
    <property type="entry name" value="PilZ_domain"/>
</dbReference>
<dbReference type="OrthoDB" id="8351399at2"/>
<dbReference type="RefSeq" id="WP_072373805.1">
    <property type="nucleotide sequence ID" value="NZ_FNXB01000008.1"/>
</dbReference>
<reference evidence="5" key="2">
    <citation type="submission" date="2016-10" db="EMBL/GenBank/DDBJ databases">
        <authorList>
            <person name="Wibberg D."/>
        </authorList>
    </citation>
    <scope>NUCLEOTIDE SEQUENCE [LARGE SCALE GENOMIC DNA]</scope>
</reference>
<reference evidence="4 6" key="1">
    <citation type="submission" date="2016-10" db="EMBL/GenBank/DDBJ databases">
        <authorList>
            <person name="Varghese N."/>
            <person name="Submissions S."/>
        </authorList>
    </citation>
    <scope>NUCLEOTIDE SEQUENCE [LARGE SCALE GENOMIC DNA]</scope>
    <source>
        <strain evidence="4 6">CGMCC 1.7071</strain>
    </source>
</reference>
<evidence type="ECO:0000256" key="1">
    <source>
        <dbReference type="SAM" id="Phobius"/>
    </source>
</evidence>
<dbReference type="Proteomes" id="UP000183063">
    <property type="component" value="Unassembled WGS sequence"/>
</dbReference>
<keyword evidence="1" id="KW-0472">Membrane</keyword>
<evidence type="ECO:0000313" key="3">
    <source>
        <dbReference type="EMBL" id="SEH71544.1"/>
    </source>
</evidence>
<evidence type="ECO:0000313" key="6">
    <source>
        <dbReference type="Proteomes" id="UP000198939"/>
    </source>
</evidence>
<proteinExistence type="predicted"/>
<sequence length="376" mass="41307">MNVVKFEADVQRQHARYKLPLKCVIDGYRYTCLDWSVGGVGVATGKTVLPEFKTFPVDLEFPFDGFVFTLRVDAQVRYCDPTKGRTGFQYMSLTEEKLRFLRYVRDAHLSGEVVTLNDVLDLSSRSVDPRGRKKDASSEEPAFGGWYEAVARRWLRIAVTSILGIGVLLFLWGALYQRLWTFRADQSLVTIDSAAVIAPSDGVVTNIVTQGAVKAGDPVATILPTANNRSVTVLARCDCIIQDVQVGLDSQVRAGQRLLSLSMQNAKPHVVAMVDYSQALRLYKGARVLVELPDGKRISNAAIRDLPKLTSTDLASGNKIPINIDVGDADLASIVGTPVTVRFVHSPWTTRALPQMLKSYVDTTGTESRPAAETKG</sequence>
<dbReference type="Pfam" id="PF07238">
    <property type="entry name" value="PilZ"/>
    <property type="match status" value="1"/>
</dbReference>
<feature type="domain" description="PilZ" evidence="2">
    <location>
        <begin position="11"/>
        <end position="101"/>
    </location>
</feature>
<dbReference type="STRING" id="501024.RTCCBAU85039_1945"/>
<dbReference type="AlphaFoldDB" id="A0A1H8IJ58"/>
<keyword evidence="1" id="KW-1133">Transmembrane helix</keyword>
<keyword evidence="1" id="KW-0812">Transmembrane</keyword>
<dbReference type="Gene3D" id="2.40.10.220">
    <property type="entry name" value="predicted glycosyltransferase like domains"/>
    <property type="match status" value="1"/>
</dbReference>
<name>A0A1H8IJ58_9HYPH</name>
<gene>
    <name evidence="3" type="ORF">RTCCBAU85039_1945</name>
    <name evidence="4" type="ORF">SAMN05216228_1006158</name>
</gene>